<evidence type="ECO:0000259" key="6">
    <source>
        <dbReference type="SMART" id="SM00856"/>
    </source>
</evidence>
<feature type="compositionally biased region" description="Polar residues" evidence="4">
    <location>
        <begin position="23"/>
        <end position="36"/>
    </location>
</feature>
<comment type="similarity">
    <text evidence="3">Belongs to the PMEI family.</text>
</comment>
<sequence length="269" mass="28185">MALHNNLRLLFLSLSLFTSFQSGQSDLSPAFSPTLQPESSPRPGPVPSPSPQLGSAPSPSPQSGPVPSPSPESGPIPSPSPLNYVSFPPSKSTSPNADAPEKSDGPSQFDFSPTLSPMADVNPKVKEICDSTDHPSLCLDTVVPLLNGATDVPSVLEAAISVSSKLAQVGLSLAKKFAETPGAPPELVSALQDCQDSYDSVVYNFQNTFDAFPKRDIGTMNSMLSAVITNVGDCEDVFSKSGEDSPFSNIADRLTNMTSNCLAIISLLD</sequence>
<evidence type="ECO:0000256" key="2">
    <source>
        <dbReference type="ARBA" id="ARBA00023157"/>
    </source>
</evidence>
<dbReference type="InterPro" id="IPR052421">
    <property type="entry name" value="PCW_Enzyme_Inhibitor"/>
</dbReference>
<keyword evidence="2" id="KW-1015">Disulfide bond</keyword>
<gene>
    <name evidence="7" type="ORF">DH2020_027458</name>
</gene>
<dbReference type="EMBL" id="JABTTQ020000641">
    <property type="protein sequence ID" value="KAK6138794.1"/>
    <property type="molecule type" value="Genomic_DNA"/>
</dbReference>
<keyword evidence="8" id="KW-1185">Reference proteome</keyword>
<comment type="caution">
    <text evidence="7">The sequence shown here is derived from an EMBL/GenBank/DDBJ whole genome shotgun (WGS) entry which is preliminary data.</text>
</comment>
<feature type="region of interest" description="Disordered" evidence="4">
    <location>
        <begin position="23"/>
        <end position="117"/>
    </location>
</feature>
<evidence type="ECO:0000256" key="1">
    <source>
        <dbReference type="ARBA" id="ARBA00022729"/>
    </source>
</evidence>
<evidence type="ECO:0000256" key="4">
    <source>
        <dbReference type="SAM" id="MobiDB-lite"/>
    </source>
</evidence>
<dbReference type="InterPro" id="IPR035513">
    <property type="entry name" value="Invertase/methylesterase_inhib"/>
</dbReference>
<dbReference type="Gene3D" id="1.20.140.40">
    <property type="entry name" value="Invertase/pectin methylesterase inhibitor family protein"/>
    <property type="match status" value="1"/>
</dbReference>
<organism evidence="7 8">
    <name type="scientific">Rehmannia glutinosa</name>
    <name type="common">Chinese foxglove</name>
    <dbReference type="NCBI Taxonomy" id="99300"/>
    <lineage>
        <taxon>Eukaryota</taxon>
        <taxon>Viridiplantae</taxon>
        <taxon>Streptophyta</taxon>
        <taxon>Embryophyta</taxon>
        <taxon>Tracheophyta</taxon>
        <taxon>Spermatophyta</taxon>
        <taxon>Magnoliopsida</taxon>
        <taxon>eudicotyledons</taxon>
        <taxon>Gunneridae</taxon>
        <taxon>Pentapetalae</taxon>
        <taxon>asterids</taxon>
        <taxon>lamiids</taxon>
        <taxon>Lamiales</taxon>
        <taxon>Orobanchaceae</taxon>
        <taxon>Rehmannieae</taxon>
        <taxon>Rehmannia</taxon>
    </lineage>
</organism>
<name>A0ABR0VXK4_REHGL</name>
<keyword evidence="1 5" id="KW-0732">Signal</keyword>
<dbReference type="Pfam" id="PF04043">
    <property type="entry name" value="PMEI"/>
    <property type="match status" value="1"/>
</dbReference>
<dbReference type="SMART" id="SM00856">
    <property type="entry name" value="PMEI"/>
    <property type="match status" value="1"/>
</dbReference>
<evidence type="ECO:0000256" key="3">
    <source>
        <dbReference type="ARBA" id="ARBA00038471"/>
    </source>
</evidence>
<dbReference type="NCBIfam" id="TIGR01614">
    <property type="entry name" value="PME_inhib"/>
    <property type="match status" value="1"/>
</dbReference>
<feature type="compositionally biased region" description="Pro residues" evidence="4">
    <location>
        <begin position="40"/>
        <end position="50"/>
    </location>
</feature>
<dbReference type="SUPFAM" id="SSF101148">
    <property type="entry name" value="Plant invertase/pectin methylesterase inhibitor"/>
    <property type="match status" value="1"/>
</dbReference>
<dbReference type="PANTHER" id="PTHR36710">
    <property type="entry name" value="PECTINESTERASE INHIBITOR-LIKE"/>
    <property type="match status" value="1"/>
</dbReference>
<feature type="compositionally biased region" description="Polar residues" evidence="4">
    <location>
        <begin position="105"/>
        <end position="115"/>
    </location>
</feature>
<accession>A0ABR0VXK4</accession>
<proteinExistence type="inferred from homology"/>
<feature type="domain" description="Pectinesterase inhibitor" evidence="6">
    <location>
        <begin position="120"/>
        <end position="264"/>
    </location>
</feature>
<reference evidence="7 8" key="1">
    <citation type="journal article" date="2021" name="Comput. Struct. Biotechnol. J.">
        <title>De novo genome assembly of the potent medicinal plant Rehmannia glutinosa using nanopore technology.</title>
        <authorList>
            <person name="Ma L."/>
            <person name="Dong C."/>
            <person name="Song C."/>
            <person name="Wang X."/>
            <person name="Zheng X."/>
            <person name="Niu Y."/>
            <person name="Chen S."/>
            <person name="Feng W."/>
        </authorList>
    </citation>
    <scope>NUCLEOTIDE SEQUENCE [LARGE SCALE GENOMIC DNA]</scope>
    <source>
        <strain evidence="7">DH-2019</strain>
    </source>
</reference>
<protein>
    <recommendedName>
        <fullName evidence="6">Pectinesterase inhibitor domain-containing protein</fullName>
    </recommendedName>
</protein>
<dbReference type="Proteomes" id="UP001318860">
    <property type="component" value="Unassembled WGS sequence"/>
</dbReference>
<evidence type="ECO:0000256" key="5">
    <source>
        <dbReference type="SAM" id="SignalP"/>
    </source>
</evidence>
<feature type="chain" id="PRO_5047363414" description="Pectinesterase inhibitor domain-containing protein" evidence="5">
    <location>
        <begin position="26"/>
        <end position="269"/>
    </location>
</feature>
<evidence type="ECO:0000313" key="8">
    <source>
        <dbReference type="Proteomes" id="UP001318860"/>
    </source>
</evidence>
<dbReference type="CDD" id="cd15800">
    <property type="entry name" value="PMEI-like_2"/>
    <property type="match status" value="1"/>
</dbReference>
<evidence type="ECO:0000313" key="7">
    <source>
        <dbReference type="EMBL" id="KAK6138794.1"/>
    </source>
</evidence>
<dbReference type="InterPro" id="IPR006501">
    <property type="entry name" value="Pectinesterase_inhib_dom"/>
</dbReference>
<feature type="compositionally biased region" description="Pro residues" evidence="4">
    <location>
        <begin position="58"/>
        <end position="80"/>
    </location>
</feature>
<dbReference type="PANTHER" id="PTHR36710:SF18">
    <property type="entry name" value="PECTINESTERASE INHIBITOR 5-RELATED"/>
    <property type="match status" value="1"/>
</dbReference>
<feature type="signal peptide" evidence="5">
    <location>
        <begin position="1"/>
        <end position="25"/>
    </location>
</feature>